<comment type="caution">
    <text evidence="6">The sequence shown here is derived from an EMBL/GenBank/DDBJ whole genome shotgun (WGS) entry which is preliminary data.</text>
</comment>
<feature type="domain" description="FAD/NAD(P)-binding" evidence="5">
    <location>
        <begin position="3"/>
        <end position="101"/>
    </location>
</feature>
<dbReference type="AlphaFoldDB" id="A0A6L9GC85"/>
<dbReference type="EMBL" id="WYDN01000256">
    <property type="protein sequence ID" value="NAZ18140.1"/>
    <property type="molecule type" value="Genomic_DNA"/>
</dbReference>
<evidence type="ECO:0000256" key="4">
    <source>
        <dbReference type="ARBA" id="ARBA00023002"/>
    </source>
</evidence>
<keyword evidence="3" id="KW-0274">FAD</keyword>
<gene>
    <name evidence="6" type="ORF">GT020_19130</name>
</gene>
<dbReference type="PANTHER" id="PTHR43557">
    <property type="entry name" value="APOPTOSIS-INDUCING FACTOR 1"/>
    <property type="match status" value="1"/>
</dbReference>
<dbReference type="GO" id="GO:0005737">
    <property type="term" value="C:cytoplasm"/>
    <property type="evidence" value="ECO:0007669"/>
    <property type="project" value="TreeGrafter"/>
</dbReference>
<evidence type="ECO:0000313" key="7">
    <source>
        <dbReference type="Proteomes" id="UP000477543"/>
    </source>
</evidence>
<comment type="cofactor">
    <cofactor evidence="1">
        <name>FAD</name>
        <dbReference type="ChEBI" id="CHEBI:57692"/>
    </cofactor>
</comment>
<dbReference type="RefSeq" id="WP_161450338.1">
    <property type="nucleotide sequence ID" value="NZ_WYDN01000256.1"/>
</dbReference>
<accession>A0A6L9GC85</accession>
<sequence>ASLRQLGYGGQLTLIGDEPGLPYQRPPLSKAYMQDGKPEALALRAAEFYASKDIRYLPETRVTVIDRQGSRVVTSAGELPYEHLILATGAGNLRPPIPGLDRAMDLR</sequence>
<protein>
    <submittedName>
        <fullName evidence="6">FAD-dependent oxidoreductase</fullName>
    </submittedName>
</protein>
<name>A0A6L9GC85_9MICC</name>
<dbReference type="PANTHER" id="PTHR43557:SF2">
    <property type="entry name" value="RIESKE DOMAIN-CONTAINING PROTEIN-RELATED"/>
    <property type="match status" value="1"/>
</dbReference>
<dbReference type="SUPFAM" id="SSF51905">
    <property type="entry name" value="FAD/NAD(P)-binding domain"/>
    <property type="match status" value="1"/>
</dbReference>
<evidence type="ECO:0000256" key="3">
    <source>
        <dbReference type="ARBA" id="ARBA00022827"/>
    </source>
</evidence>
<feature type="non-terminal residue" evidence="6">
    <location>
        <position position="1"/>
    </location>
</feature>
<evidence type="ECO:0000256" key="1">
    <source>
        <dbReference type="ARBA" id="ARBA00001974"/>
    </source>
</evidence>
<dbReference type="Proteomes" id="UP000477543">
    <property type="component" value="Unassembled WGS sequence"/>
</dbReference>
<keyword evidence="4" id="KW-0560">Oxidoreductase</keyword>
<evidence type="ECO:0000256" key="2">
    <source>
        <dbReference type="ARBA" id="ARBA00022630"/>
    </source>
</evidence>
<dbReference type="Pfam" id="PF07992">
    <property type="entry name" value="Pyr_redox_2"/>
    <property type="match status" value="1"/>
</dbReference>
<dbReference type="GO" id="GO:0016651">
    <property type="term" value="F:oxidoreductase activity, acting on NAD(P)H"/>
    <property type="evidence" value="ECO:0007669"/>
    <property type="project" value="TreeGrafter"/>
</dbReference>
<feature type="non-terminal residue" evidence="6">
    <location>
        <position position="107"/>
    </location>
</feature>
<dbReference type="InterPro" id="IPR050446">
    <property type="entry name" value="FAD-oxidoreductase/Apoptosis"/>
</dbReference>
<proteinExistence type="predicted"/>
<evidence type="ECO:0000313" key="6">
    <source>
        <dbReference type="EMBL" id="NAZ18140.1"/>
    </source>
</evidence>
<reference evidence="6 7" key="1">
    <citation type="submission" date="2020-01" db="EMBL/GenBank/DDBJ databases">
        <title>Glutamicibacter soli M275.</title>
        <authorList>
            <person name="Meng X."/>
        </authorList>
    </citation>
    <scope>NUCLEOTIDE SEQUENCE [LARGE SCALE GENOMIC DNA]</scope>
    <source>
        <strain evidence="6 7">M275</strain>
    </source>
</reference>
<organism evidence="6 7">
    <name type="scientific">Glutamicibacter soli</name>
    <dbReference type="NCBI Taxonomy" id="453836"/>
    <lineage>
        <taxon>Bacteria</taxon>
        <taxon>Bacillati</taxon>
        <taxon>Actinomycetota</taxon>
        <taxon>Actinomycetes</taxon>
        <taxon>Micrococcales</taxon>
        <taxon>Micrococcaceae</taxon>
        <taxon>Glutamicibacter</taxon>
    </lineage>
</organism>
<dbReference type="InterPro" id="IPR023753">
    <property type="entry name" value="FAD/NAD-binding_dom"/>
</dbReference>
<dbReference type="InterPro" id="IPR036188">
    <property type="entry name" value="FAD/NAD-bd_sf"/>
</dbReference>
<dbReference type="Gene3D" id="3.50.50.60">
    <property type="entry name" value="FAD/NAD(P)-binding domain"/>
    <property type="match status" value="1"/>
</dbReference>
<keyword evidence="2" id="KW-0285">Flavoprotein</keyword>
<evidence type="ECO:0000259" key="5">
    <source>
        <dbReference type="Pfam" id="PF07992"/>
    </source>
</evidence>